<dbReference type="EMBL" id="WBSO01000002">
    <property type="protein sequence ID" value="KAB8300812.1"/>
    <property type="molecule type" value="Genomic_DNA"/>
</dbReference>
<evidence type="ECO:0000313" key="3">
    <source>
        <dbReference type="Proteomes" id="UP000440041"/>
    </source>
</evidence>
<keyword evidence="1" id="KW-0812">Transmembrane</keyword>
<organism evidence="2 3">
    <name type="scientific">Bifidobacterium apri</name>
    <dbReference type="NCBI Taxonomy" id="1769423"/>
    <lineage>
        <taxon>Bacteria</taxon>
        <taxon>Bacillati</taxon>
        <taxon>Actinomycetota</taxon>
        <taxon>Actinomycetes</taxon>
        <taxon>Bifidobacteriales</taxon>
        <taxon>Bifidobacteriaceae</taxon>
        <taxon>Bifidobacterium</taxon>
    </lineage>
</organism>
<keyword evidence="3" id="KW-1185">Reference proteome</keyword>
<evidence type="ECO:0000313" key="2">
    <source>
        <dbReference type="EMBL" id="KAB8300812.1"/>
    </source>
</evidence>
<keyword evidence="1" id="KW-0472">Membrane</keyword>
<dbReference type="Proteomes" id="UP000440041">
    <property type="component" value="Unassembled WGS sequence"/>
</dbReference>
<proteinExistence type="predicted"/>
<protein>
    <submittedName>
        <fullName evidence="2">Uncharacterized protein</fullName>
    </submittedName>
</protein>
<evidence type="ECO:0000256" key="1">
    <source>
        <dbReference type="SAM" id="Phobius"/>
    </source>
</evidence>
<keyword evidence="1" id="KW-1133">Transmembrane helix</keyword>
<comment type="caution">
    <text evidence="2">The sequence shown here is derived from an EMBL/GenBank/DDBJ whole genome shotgun (WGS) entry which is preliminary data.</text>
</comment>
<name>A0A6A2VGK9_9BIFI</name>
<reference evidence="2 3" key="1">
    <citation type="submission" date="2019-09" db="EMBL/GenBank/DDBJ databases">
        <title>Characterization of the phylogenetic diversity of two novel species belonging to the genus Bifidobacterium: Bifidobacterium cebidarum sp. nov. and Bifidobacterium leontopitheci sp. nov.</title>
        <authorList>
            <person name="Lugli G.A."/>
            <person name="Duranti S."/>
            <person name="Milani C."/>
            <person name="Turroni F."/>
            <person name="Ventura M."/>
        </authorList>
    </citation>
    <scope>NUCLEOTIDE SEQUENCE [LARGE SCALE GENOMIC DNA]</scope>
    <source>
        <strain evidence="2 3">DSM 100238</strain>
    </source>
</reference>
<gene>
    <name evidence="2" type="ORF">DSM100238_0539</name>
</gene>
<sequence length="419" mass="45193">MQTSPWGHSAGNGVAPFRSGQFAPPARGAGYGPFPSHVSNAPFSGTYTRTAYRKRANVGVVISIILVMALLLASGMAMQGIHEGMTGYREAVISPSASPSSDASHSPHTDSWDLPAQQVCANVSSAVDSLDGWTGADSTEVPAKLTTLKQDQSTCAGDVSSLSSTDLDAMSNHTIDALIAWNADIVEFYEQRSATITYRINGKWPVDTDELEALLDSSSWSDDPTYAVQQAAKLKSANDAVFAKINEVITGLHADESKVASVQISHTASEQEIWAAIDTVTKQMGVTYSFEPLTLCGSSNGEHTVAFFCNEGSLSFRNRIMFNTGYKYWGWGELGGKGDPWMLDATKHELSHRSISIMCGTSRPTIAGERYEAVTNAYAYLFMGVDRQWNEQHQLGLEEYAVGDAEMGIAQKIHDGTCS</sequence>
<dbReference type="OrthoDB" id="3239017at2"/>
<accession>A0A6A2VGK9</accession>
<dbReference type="RefSeq" id="WP_152355166.1">
    <property type="nucleotide sequence ID" value="NZ_JBKZAQ010000046.1"/>
</dbReference>
<dbReference type="AlphaFoldDB" id="A0A6A2VGK9"/>
<feature type="transmembrane region" description="Helical" evidence="1">
    <location>
        <begin position="58"/>
        <end position="78"/>
    </location>
</feature>